<dbReference type="Pfam" id="PF01643">
    <property type="entry name" value="Acyl-ACP_TE"/>
    <property type="match status" value="1"/>
</dbReference>
<keyword evidence="16" id="KW-1185">Reference proteome</keyword>
<dbReference type="Proteomes" id="UP000008810">
    <property type="component" value="Chromosome 2"/>
</dbReference>
<evidence type="ECO:0000256" key="9">
    <source>
        <dbReference type="ARBA" id="ARBA00023098"/>
    </source>
</evidence>
<evidence type="ECO:0000256" key="11">
    <source>
        <dbReference type="RuleBase" id="RU363096"/>
    </source>
</evidence>
<evidence type="ECO:0000313" key="14">
    <source>
        <dbReference type="EMBL" id="KQK04482.1"/>
    </source>
</evidence>
<evidence type="ECO:0000256" key="5">
    <source>
        <dbReference type="ARBA" id="ARBA00022640"/>
    </source>
</evidence>
<accession>A0A0Q3QSK5</accession>
<comment type="similarity">
    <text evidence="2 11">Belongs to the acyl-ACP thioesterase family.</text>
</comment>
<evidence type="ECO:0000259" key="13">
    <source>
        <dbReference type="Pfam" id="PF20791"/>
    </source>
</evidence>
<keyword evidence="5 11" id="KW-0934">Plastid</keyword>
<dbReference type="PANTHER" id="PTHR31727:SF10">
    <property type="entry name" value="ACYL-[ACYL-CARRIER-PROTEIN] HYDROLASE"/>
    <property type="match status" value="1"/>
</dbReference>
<evidence type="ECO:0000256" key="7">
    <source>
        <dbReference type="ARBA" id="ARBA00022832"/>
    </source>
</evidence>
<keyword evidence="10 11" id="KW-0275">Fatty acid biosynthesis</keyword>
<evidence type="ECO:0000256" key="1">
    <source>
        <dbReference type="ARBA" id="ARBA00004229"/>
    </source>
</evidence>
<keyword evidence="4 11" id="KW-0150">Chloroplast</keyword>
<dbReference type="GO" id="GO:0009507">
    <property type="term" value="C:chloroplast"/>
    <property type="evidence" value="ECO:0007669"/>
    <property type="project" value="UniProtKB-SubCell"/>
</dbReference>
<protein>
    <recommendedName>
        <fullName evidence="11">Acyl-[acyl-carrier-protein] hydrolase</fullName>
        <ecNumber evidence="11">3.1.2.-</ecNumber>
    </recommendedName>
</protein>
<dbReference type="Gramene" id="KQK04482">
    <property type="protein sequence ID" value="KQK04482"/>
    <property type="gene ID" value="BRADI_2g13720v3"/>
</dbReference>
<dbReference type="GO" id="GO:0016297">
    <property type="term" value="F:fatty acyl-[ACP] hydrolase activity"/>
    <property type="evidence" value="ECO:0000318"/>
    <property type="project" value="GO_Central"/>
</dbReference>
<evidence type="ECO:0000256" key="4">
    <source>
        <dbReference type="ARBA" id="ARBA00022528"/>
    </source>
</evidence>
<keyword evidence="7 11" id="KW-0276">Fatty acid metabolism</keyword>
<dbReference type="EC" id="3.1.2.-" evidence="11"/>
<feature type="domain" description="Acyl-ACP thioesterase-like C-terminal" evidence="13">
    <location>
        <begin position="260"/>
        <end position="330"/>
    </location>
</feature>
<dbReference type="GeneID" id="100838886"/>
<dbReference type="OrthoDB" id="618395at2759"/>
<evidence type="ECO:0000313" key="15">
    <source>
        <dbReference type="EnsemblPlants" id="KQK04482"/>
    </source>
</evidence>
<feature type="domain" description="Acyl-ACP thioesterase N-terminal hotdog" evidence="12">
    <location>
        <begin position="100"/>
        <end position="234"/>
    </location>
</feature>
<dbReference type="Gene3D" id="3.10.129.10">
    <property type="entry name" value="Hotdog Thioesterase"/>
    <property type="match status" value="1"/>
</dbReference>
<dbReference type="ExpressionAtlas" id="A0A0Q3QSK5">
    <property type="expression patterns" value="baseline"/>
</dbReference>
<evidence type="ECO:0000256" key="6">
    <source>
        <dbReference type="ARBA" id="ARBA00022801"/>
    </source>
</evidence>
<evidence type="ECO:0000313" key="16">
    <source>
        <dbReference type="Proteomes" id="UP000008810"/>
    </source>
</evidence>
<keyword evidence="3 11" id="KW-0444">Lipid biosynthesis</keyword>
<reference evidence="14 15" key="1">
    <citation type="journal article" date="2010" name="Nature">
        <title>Genome sequencing and analysis of the model grass Brachypodium distachyon.</title>
        <authorList>
            <consortium name="International Brachypodium Initiative"/>
        </authorList>
    </citation>
    <scope>NUCLEOTIDE SEQUENCE [LARGE SCALE GENOMIC DNA]</scope>
    <source>
        <strain evidence="14">Bd21</strain>
        <strain evidence="15">cv. Bd21</strain>
    </source>
</reference>
<keyword evidence="6 11" id="KW-0378">Hydrolase</keyword>
<dbReference type="InterPro" id="IPR002864">
    <property type="entry name" value="Acyl-ACP_thioesterase_NHD"/>
</dbReference>
<reference evidence="14" key="2">
    <citation type="submission" date="2017-06" db="EMBL/GenBank/DDBJ databases">
        <title>WGS assembly of Brachypodium distachyon.</title>
        <authorList>
            <consortium name="The International Brachypodium Initiative"/>
            <person name="Lucas S."/>
            <person name="Harmon-Smith M."/>
            <person name="Lail K."/>
            <person name="Tice H."/>
            <person name="Grimwood J."/>
            <person name="Bruce D."/>
            <person name="Barry K."/>
            <person name="Shu S."/>
            <person name="Lindquist E."/>
            <person name="Wang M."/>
            <person name="Pitluck S."/>
            <person name="Vogel J.P."/>
            <person name="Garvin D.F."/>
            <person name="Mockler T.C."/>
            <person name="Schmutz J."/>
            <person name="Rokhsar D."/>
            <person name="Bevan M.W."/>
        </authorList>
    </citation>
    <scope>NUCLEOTIDE SEQUENCE</scope>
    <source>
        <strain evidence="14">Bd21</strain>
    </source>
</reference>
<proteinExistence type="inferred from homology"/>
<dbReference type="EnsemblPlants" id="KQK04482">
    <property type="protein sequence ID" value="KQK04482"/>
    <property type="gene ID" value="BRADI_2g13720v3"/>
</dbReference>
<comment type="function">
    <text evidence="11">Plays an essential role in chain termination during de novo fatty acid synthesis.</text>
</comment>
<dbReference type="RefSeq" id="XP_010233090.1">
    <property type="nucleotide sequence ID" value="XM_010234788.2"/>
</dbReference>
<dbReference type="GO" id="GO:0000036">
    <property type="term" value="F:acyl carrier activity"/>
    <property type="evidence" value="ECO:0000318"/>
    <property type="project" value="GO_Central"/>
</dbReference>
<dbReference type="InterPro" id="IPR045023">
    <property type="entry name" value="FATA/B"/>
</dbReference>
<dbReference type="InterPro" id="IPR049427">
    <property type="entry name" value="Acyl-ACP_TE_C"/>
</dbReference>
<evidence type="ECO:0000256" key="2">
    <source>
        <dbReference type="ARBA" id="ARBA00006500"/>
    </source>
</evidence>
<dbReference type="Pfam" id="PF20791">
    <property type="entry name" value="Acyl-ACP_TE_C"/>
    <property type="match status" value="1"/>
</dbReference>
<evidence type="ECO:0000256" key="8">
    <source>
        <dbReference type="ARBA" id="ARBA00022946"/>
    </source>
</evidence>
<reference evidence="15" key="3">
    <citation type="submission" date="2018-08" db="UniProtKB">
        <authorList>
            <consortium name="EnsemblPlants"/>
        </authorList>
    </citation>
    <scope>IDENTIFICATION</scope>
    <source>
        <strain evidence="15">cv. Bd21</strain>
    </source>
</reference>
<evidence type="ECO:0000259" key="12">
    <source>
        <dbReference type="Pfam" id="PF01643"/>
    </source>
</evidence>
<sequence>MANNSVSSIVCNSRVLIRCSSSSGRGQQSVAAVRVNGAAHRTPLQVGTALETSIHVSIAELQAPPTVVDDDDGCSRRQNIPTEKQDEDPFRQALIVEGGVRYRQTVVVRSYEVGPDKTATLETLLNLLQETALNHVWMSGLLGDGFGATHGMIKNSLIWVVSRMQVQVDRYPIWGEVLEIETWVGSSGKNGMRRDWLIRRRSSGDVFVRATSTWVMMNKVTRRLSKMPEEVRGEISPWFIDSHAIQEEVTDSIVKLDSSAKYVDSGLKPKRSDLDMNQHVNNVKYVRWMLETIPDQFVRHHQLSSIILEYRKECGISDVVQSICEPDQDSISPEENVTMVRGPSLLPEIINGHHSLAGALHKWPTKYTHLLQLKAGDGYGEIVRGRTTWKKKL</sequence>
<name>A0A0Q3QSK5_BRADI</name>
<comment type="subcellular location">
    <subcellularLocation>
        <location evidence="1 11">Plastid</location>
        <location evidence="1 11">Chloroplast</location>
    </subcellularLocation>
</comment>
<organism evidence="14">
    <name type="scientific">Brachypodium distachyon</name>
    <name type="common">Purple false brome</name>
    <name type="synonym">Trachynia distachya</name>
    <dbReference type="NCBI Taxonomy" id="15368"/>
    <lineage>
        <taxon>Eukaryota</taxon>
        <taxon>Viridiplantae</taxon>
        <taxon>Streptophyta</taxon>
        <taxon>Embryophyta</taxon>
        <taxon>Tracheophyta</taxon>
        <taxon>Spermatophyta</taxon>
        <taxon>Magnoliopsida</taxon>
        <taxon>Liliopsida</taxon>
        <taxon>Poales</taxon>
        <taxon>Poaceae</taxon>
        <taxon>BOP clade</taxon>
        <taxon>Pooideae</taxon>
        <taxon>Stipodae</taxon>
        <taxon>Brachypodieae</taxon>
        <taxon>Brachypodium</taxon>
    </lineage>
</organism>
<dbReference type="EMBL" id="CM000881">
    <property type="protein sequence ID" value="KQK04482.1"/>
    <property type="molecule type" value="Genomic_DNA"/>
</dbReference>
<dbReference type="FunFam" id="3.10.129.10:FF:000014">
    <property type="entry name" value="Acyl-[acyl-carrier-protein] hydrolase"/>
    <property type="match status" value="1"/>
</dbReference>
<dbReference type="AlphaFoldDB" id="A0A0Q3QSK5"/>
<evidence type="ECO:0000256" key="10">
    <source>
        <dbReference type="ARBA" id="ARBA00023160"/>
    </source>
</evidence>
<keyword evidence="9 11" id="KW-0443">Lipid metabolism</keyword>
<dbReference type="KEGG" id="bdi:100838886"/>
<dbReference type="PANTHER" id="PTHR31727">
    <property type="entry name" value="OLEOYL-ACYL CARRIER PROTEIN THIOESTERASE 1, CHLOROPLASTIC"/>
    <property type="match status" value="1"/>
</dbReference>
<evidence type="ECO:0000256" key="3">
    <source>
        <dbReference type="ARBA" id="ARBA00022516"/>
    </source>
</evidence>
<dbReference type="SUPFAM" id="SSF54637">
    <property type="entry name" value="Thioesterase/thiol ester dehydrase-isomerase"/>
    <property type="match status" value="2"/>
</dbReference>
<dbReference type="CDD" id="cd00586">
    <property type="entry name" value="4HBT"/>
    <property type="match status" value="1"/>
</dbReference>
<keyword evidence="8" id="KW-0809">Transit peptide</keyword>
<dbReference type="InterPro" id="IPR029069">
    <property type="entry name" value="HotDog_dom_sf"/>
</dbReference>
<gene>
    <name evidence="15" type="primary">LOC100838886</name>
    <name evidence="14" type="ORF">BRADI_2g13720v3</name>
</gene>